<reference evidence="2 3" key="1">
    <citation type="journal article" date="2010" name="Science">
        <title>Pathogenicity determinants in smut fungi revealed by genome comparison.</title>
        <authorList>
            <person name="Schirawski J."/>
            <person name="Mannhaupt G."/>
            <person name="Muench K."/>
            <person name="Brefort T."/>
            <person name="Schipper K."/>
            <person name="Doehlemann G."/>
            <person name="Di Stasio M."/>
            <person name="Roessel N."/>
            <person name="Mendoza-Mendoza A."/>
            <person name="Pester D."/>
            <person name="Mueller O."/>
            <person name="Winterberg B."/>
            <person name="Meyer E."/>
            <person name="Ghareeb H."/>
            <person name="Wollenberg T."/>
            <person name="Muensterkoetter M."/>
            <person name="Wong P."/>
            <person name="Walter M."/>
            <person name="Stukenbrock E."/>
            <person name="Gueldener U."/>
            <person name="Kahmann R."/>
        </authorList>
    </citation>
    <scope>NUCLEOTIDE SEQUENCE [LARGE SCALE GENOMIC DNA]</scope>
    <source>
        <strain evidence="3">SRZ2</strain>
    </source>
</reference>
<dbReference type="AlphaFoldDB" id="E6ZLL7"/>
<dbReference type="Proteomes" id="UP000008867">
    <property type="component" value="Chromosome 1"/>
</dbReference>
<dbReference type="EMBL" id="FQ311430">
    <property type="protein sequence ID" value="CBQ68220.1"/>
    <property type="molecule type" value="Genomic_DNA"/>
</dbReference>
<feature type="signal peptide" evidence="1">
    <location>
        <begin position="1"/>
        <end position="25"/>
    </location>
</feature>
<dbReference type="eggNOG" id="ENOG502R2ZB">
    <property type="taxonomic scope" value="Eukaryota"/>
</dbReference>
<protein>
    <submittedName>
        <fullName evidence="2">Conserved hypothetical Ustilaginaceae-specific protein</fullName>
    </submittedName>
</protein>
<evidence type="ECO:0000256" key="1">
    <source>
        <dbReference type="SAM" id="SignalP"/>
    </source>
</evidence>
<proteinExistence type="predicted"/>
<evidence type="ECO:0000313" key="3">
    <source>
        <dbReference type="Proteomes" id="UP000008867"/>
    </source>
</evidence>
<gene>
    <name evidence="2" type="ORF">sr12086</name>
</gene>
<dbReference type="HOGENOM" id="CLU_1670160_0_0_1"/>
<keyword evidence="1" id="KW-0732">Signal</keyword>
<sequence>MWITKTSALAAALALGVAMPVMVSAETTVTTETRDYDPNEYSGKPAHPLFACKVKSTHCTAADDFTGVPYIANLQLNTCQHRAFIVQMLADVFARRRVRNTFWVYCQDKDKDKDKDCETYVKKTVPDYGKIADDLAKSINDQTNCDATFHCYGLEDMKKGCEPK</sequence>
<evidence type="ECO:0000313" key="2">
    <source>
        <dbReference type="EMBL" id="CBQ68220.1"/>
    </source>
</evidence>
<keyword evidence="3" id="KW-1185">Reference proteome</keyword>
<dbReference type="VEuPathDB" id="FungiDB:sr12086"/>
<feature type="chain" id="PRO_5003214619" evidence="1">
    <location>
        <begin position="26"/>
        <end position="164"/>
    </location>
</feature>
<name>E6ZLL7_SPORE</name>
<organism evidence="2 3">
    <name type="scientific">Sporisorium reilianum (strain SRZ2)</name>
    <name type="common">Maize head smut fungus</name>
    <dbReference type="NCBI Taxonomy" id="999809"/>
    <lineage>
        <taxon>Eukaryota</taxon>
        <taxon>Fungi</taxon>
        <taxon>Dikarya</taxon>
        <taxon>Basidiomycota</taxon>
        <taxon>Ustilaginomycotina</taxon>
        <taxon>Ustilaginomycetes</taxon>
        <taxon>Ustilaginales</taxon>
        <taxon>Ustilaginaceae</taxon>
        <taxon>Sporisorium</taxon>
    </lineage>
</organism>
<accession>E6ZLL7</accession>